<evidence type="ECO:0000313" key="6">
    <source>
        <dbReference type="Proteomes" id="UP000240883"/>
    </source>
</evidence>
<dbReference type="EMBL" id="KZ678136">
    <property type="protein sequence ID" value="PSN66260.1"/>
    <property type="molecule type" value="Genomic_DNA"/>
</dbReference>
<keyword evidence="6" id="KW-1185">Reference proteome</keyword>
<protein>
    <submittedName>
        <fullName evidence="5">Autophagy protein 16</fullName>
    </submittedName>
</protein>
<proteinExistence type="inferred from homology"/>
<evidence type="ECO:0000256" key="3">
    <source>
        <dbReference type="SAM" id="MobiDB-lite"/>
    </source>
</evidence>
<feature type="region of interest" description="Disordered" evidence="3">
    <location>
        <begin position="36"/>
        <end position="83"/>
    </location>
</feature>
<sequence>MSNPLAEYLSALEARDARERAHEEYINAYTKLADRTAALNKPTPPPSEPVPPSPSLSTRSLRPGTPKGKGSPAPQDGSIPSSLVQIRAELASTQRTRAELETKLANQNTELEGLKVTDAEQKKRIAQLEKTKEFLERRVKDRSEELKGKGRFVNEVQDEMVSLELQLNMAEKEVEKLRNENEDLTRRWLEKMELEAKTMNDRFEKESKRKG</sequence>
<feature type="coiled-coil region" evidence="2">
    <location>
        <begin position="83"/>
        <end position="209"/>
    </location>
</feature>
<feature type="compositionally biased region" description="Pro residues" evidence="3">
    <location>
        <begin position="42"/>
        <end position="54"/>
    </location>
</feature>
<dbReference type="Pfam" id="PF08614">
    <property type="entry name" value="ATG16"/>
    <property type="match status" value="1"/>
</dbReference>
<dbReference type="Gene3D" id="1.20.5.170">
    <property type="match status" value="1"/>
</dbReference>
<evidence type="ECO:0000259" key="4">
    <source>
        <dbReference type="Pfam" id="PF08614"/>
    </source>
</evidence>
<evidence type="ECO:0000256" key="1">
    <source>
        <dbReference type="ARBA" id="ARBA00005331"/>
    </source>
</evidence>
<dbReference type="Proteomes" id="UP000240883">
    <property type="component" value="Unassembled WGS sequence"/>
</dbReference>
<name>A0A2T2NLK3_CORCC</name>
<organism evidence="5 6">
    <name type="scientific">Corynespora cassiicola Philippines</name>
    <dbReference type="NCBI Taxonomy" id="1448308"/>
    <lineage>
        <taxon>Eukaryota</taxon>
        <taxon>Fungi</taxon>
        <taxon>Dikarya</taxon>
        <taxon>Ascomycota</taxon>
        <taxon>Pezizomycotina</taxon>
        <taxon>Dothideomycetes</taxon>
        <taxon>Pleosporomycetidae</taxon>
        <taxon>Pleosporales</taxon>
        <taxon>Corynesporascaceae</taxon>
        <taxon>Corynespora</taxon>
    </lineage>
</organism>
<keyword evidence="2" id="KW-0175">Coiled coil</keyword>
<dbReference type="OrthoDB" id="8949486at2759"/>
<gene>
    <name evidence="5" type="ORF">BS50DRAFT_574714</name>
</gene>
<accession>A0A2T2NLK3</accession>
<feature type="domain" description="Autophagy-related protein 16" evidence="4">
    <location>
        <begin position="7"/>
        <end position="200"/>
    </location>
</feature>
<dbReference type="AlphaFoldDB" id="A0A2T2NLK3"/>
<dbReference type="InterPro" id="IPR013923">
    <property type="entry name" value="Autophagy-rel_prot_16_dom"/>
</dbReference>
<comment type="similarity">
    <text evidence="1">Belongs to the ATG16 family.</text>
</comment>
<evidence type="ECO:0000256" key="2">
    <source>
        <dbReference type="SAM" id="Coils"/>
    </source>
</evidence>
<evidence type="ECO:0000313" key="5">
    <source>
        <dbReference type="EMBL" id="PSN66260.1"/>
    </source>
</evidence>
<dbReference type="CDD" id="cd22887">
    <property type="entry name" value="Atg16_CCD"/>
    <property type="match status" value="1"/>
</dbReference>
<dbReference type="STRING" id="1448308.A0A2T2NLK3"/>
<reference evidence="5 6" key="1">
    <citation type="journal article" date="2018" name="Front. Microbiol.">
        <title>Genome-Wide Analysis of Corynespora cassiicola Leaf Fall Disease Putative Effectors.</title>
        <authorList>
            <person name="Lopez D."/>
            <person name="Ribeiro S."/>
            <person name="Label P."/>
            <person name="Fumanal B."/>
            <person name="Venisse J.S."/>
            <person name="Kohler A."/>
            <person name="de Oliveira R.R."/>
            <person name="Labutti K."/>
            <person name="Lipzen A."/>
            <person name="Lail K."/>
            <person name="Bauer D."/>
            <person name="Ohm R.A."/>
            <person name="Barry K.W."/>
            <person name="Spatafora J."/>
            <person name="Grigoriev I.V."/>
            <person name="Martin F.M."/>
            <person name="Pujade-Renaud V."/>
        </authorList>
    </citation>
    <scope>NUCLEOTIDE SEQUENCE [LARGE SCALE GENOMIC DNA]</scope>
    <source>
        <strain evidence="5 6">Philippines</strain>
    </source>
</reference>